<protein>
    <recommendedName>
        <fullName evidence="9">Circadian input-output histidine kinase CikA</fullName>
        <ecNumber evidence="4">2.7.13.3</ecNumber>
    </recommendedName>
</protein>
<evidence type="ECO:0000256" key="5">
    <source>
        <dbReference type="ARBA" id="ARBA00022553"/>
    </source>
</evidence>
<dbReference type="FunFam" id="3.30.565.10:FF:000010">
    <property type="entry name" value="Sensor histidine kinase RcsC"/>
    <property type="match status" value="1"/>
</dbReference>
<dbReference type="GO" id="GO:0000155">
    <property type="term" value="F:phosphorelay sensor kinase activity"/>
    <property type="evidence" value="ECO:0007669"/>
    <property type="project" value="InterPro"/>
</dbReference>
<evidence type="ECO:0000313" key="14">
    <source>
        <dbReference type="Proteomes" id="UP000031549"/>
    </source>
</evidence>
<name>A0A846HHX8_9CYAN</name>
<evidence type="ECO:0000256" key="6">
    <source>
        <dbReference type="ARBA" id="ARBA00022679"/>
    </source>
</evidence>
<evidence type="ECO:0000256" key="8">
    <source>
        <dbReference type="ARBA" id="ARBA00023012"/>
    </source>
</evidence>
<keyword evidence="7" id="KW-0418">Kinase</keyword>
<proteinExistence type="inferred from homology"/>
<keyword evidence="8" id="KW-0902">Two-component regulatory system</keyword>
<dbReference type="CDD" id="cd06225">
    <property type="entry name" value="HAMP"/>
    <property type="match status" value="1"/>
</dbReference>
<dbReference type="Proteomes" id="UP000031549">
    <property type="component" value="Unassembled WGS sequence"/>
</dbReference>
<evidence type="ECO:0000259" key="11">
    <source>
        <dbReference type="PROSITE" id="PS50109"/>
    </source>
</evidence>
<dbReference type="RefSeq" id="WP_163519376.1">
    <property type="nucleotide sequence ID" value="NZ_JTCM02000142.1"/>
</dbReference>
<dbReference type="SMART" id="SM00304">
    <property type="entry name" value="HAMP"/>
    <property type="match status" value="1"/>
</dbReference>
<comment type="catalytic activity">
    <reaction evidence="1">
        <text>ATP + protein L-histidine = ADP + protein N-phospho-L-histidine.</text>
        <dbReference type="EC" id="2.7.13.3"/>
    </reaction>
</comment>
<dbReference type="CDD" id="cd00082">
    <property type="entry name" value="HisKA"/>
    <property type="match status" value="1"/>
</dbReference>
<evidence type="ECO:0000256" key="1">
    <source>
        <dbReference type="ARBA" id="ARBA00000085"/>
    </source>
</evidence>
<dbReference type="PROSITE" id="PS50109">
    <property type="entry name" value="HIS_KIN"/>
    <property type="match status" value="1"/>
</dbReference>
<feature type="region of interest" description="Disordered" evidence="10">
    <location>
        <begin position="688"/>
        <end position="714"/>
    </location>
</feature>
<evidence type="ECO:0000259" key="12">
    <source>
        <dbReference type="PROSITE" id="PS50885"/>
    </source>
</evidence>
<dbReference type="InterPro" id="IPR004358">
    <property type="entry name" value="Sig_transdc_His_kin-like_C"/>
</dbReference>
<dbReference type="EMBL" id="JTCM02000142">
    <property type="protein sequence ID" value="NEU76942.1"/>
    <property type="molecule type" value="Genomic_DNA"/>
</dbReference>
<evidence type="ECO:0000256" key="7">
    <source>
        <dbReference type="ARBA" id="ARBA00022777"/>
    </source>
</evidence>
<dbReference type="PROSITE" id="PS50885">
    <property type="entry name" value="HAMP"/>
    <property type="match status" value="1"/>
</dbReference>
<dbReference type="AlphaFoldDB" id="A0A846HHX8"/>
<dbReference type="SMART" id="SM00388">
    <property type="entry name" value="HisKA"/>
    <property type="match status" value="1"/>
</dbReference>
<dbReference type="InterPro" id="IPR003660">
    <property type="entry name" value="HAMP_dom"/>
</dbReference>
<dbReference type="InterPro" id="IPR005467">
    <property type="entry name" value="His_kinase_dom"/>
</dbReference>
<evidence type="ECO:0000256" key="3">
    <source>
        <dbReference type="ARBA" id="ARBA00006402"/>
    </source>
</evidence>
<dbReference type="PRINTS" id="PR00344">
    <property type="entry name" value="BCTRLSENSOR"/>
</dbReference>
<dbReference type="SUPFAM" id="SSF47384">
    <property type="entry name" value="Homodimeric domain of signal transducing histidine kinase"/>
    <property type="match status" value="1"/>
</dbReference>
<dbReference type="Pfam" id="PF00512">
    <property type="entry name" value="HisKA"/>
    <property type="match status" value="1"/>
</dbReference>
<dbReference type="Gene3D" id="3.30.565.10">
    <property type="entry name" value="Histidine kinase-like ATPase, C-terminal domain"/>
    <property type="match status" value="1"/>
</dbReference>
<comment type="caution">
    <text evidence="13">The sequence shown here is derived from an EMBL/GenBank/DDBJ whole genome shotgun (WGS) entry which is preliminary data.</text>
</comment>
<dbReference type="Gene3D" id="3.30.450.20">
    <property type="entry name" value="PAS domain"/>
    <property type="match status" value="1"/>
</dbReference>
<gene>
    <name evidence="13" type="ORF">PI95_031710</name>
</gene>
<feature type="domain" description="Histidine kinase" evidence="11">
    <location>
        <begin position="396"/>
        <end position="618"/>
    </location>
</feature>
<comment type="similarity">
    <text evidence="3">In the N-terminal section; belongs to the phytochrome family.</text>
</comment>
<organism evidence="13 14">
    <name type="scientific">Hassallia byssoidea VB512170</name>
    <dbReference type="NCBI Taxonomy" id="1304833"/>
    <lineage>
        <taxon>Bacteria</taxon>
        <taxon>Bacillati</taxon>
        <taxon>Cyanobacteriota</taxon>
        <taxon>Cyanophyceae</taxon>
        <taxon>Nostocales</taxon>
        <taxon>Tolypothrichaceae</taxon>
        <taxon>Hassallia</taxon>
    </lineage>
</organism>
<dbReference type="InterPro" id="IPR036097">
    <property type="entry name" value="HisK_dim/P_sf"/>
</dbReference>
<dbReference type="Gene3D" id="6.10.340.10">
    <property type="match status" value="1"/>
</dbReference>
<evidence type="ECO:0000256" key="2">
    <source>
        <dbReference type="ARBA" id="ARBA00004370"/>
    </source>
</evidence>
<evidence type="ECO:0000256" key="4">
    <source>
        <dbReference type="ARBA" id="ARBA00012438"/>
    </source>
</evidence>
<evidence type="ECO:0000256" key="9">
    <source>
        <dbReference type="ARBA" id="ARBA00074306"/>
    </source>
</evidence>
<dbReference type="GO" id="GO:0016020">
    <property type="term" value="C:membrane"/>
    <property type="evidence" value="ECO:0007669"/>
    <property type="project" value="UniProtKB-SubCell"/>
</dbReference>
<evidence type="ECO:0000256" key="10">
    <source>
        <dbReference type="SAM" id="MobiDB-lite"/>
    </source>
</evidence>
<dbReference type="InterPro" id="IPR003594">
    <property type="entry name" value="HATPase_dom"/>
</dbReference>
<sequence length="714" mass="78554">MTKPSQSSFRRILVSRILLLFVPVLLAGEILALNKARSSLLETARKNLTESSQIKGEKIVDAIAALKSNLLSASQTTVIKSGSSWEAQQFINAIAQQLPTHIECIQLANLRNSNIIASTCGEQPIAELKLPLPNDEIEVQAISPSLLGKTGKKDSRNQLQLLLSAPVYDRFGNLHYALRIKTALHQQIKNKRGSLTGSTVVIAEDGTILAHPLPARVGTNIKQHPDASRLEMILKRAIKGKRDSVTLYFKEGEQKEGIELVAGYTAIPNPITNQQQQKWVVLAVTSLDNALFGLGEIKLILLALTFGLIGVSVLASLYLGRYLARPVEELRDYALNLNSHHSAESIPHNFKIREFNQLAQALNQMVERLKAWAEELEIAWKEAKTANHLKSKFLATTSHELRNPLHTIINCVQLVKDGMCDSREEEMEYLLHADQAAIHLLGIINDLLDLSKIEEGKLSVVAEPIDLRKLLQEVINLQSVNVQKKGLQLKIDLGEEVIAIKADAAKLKQVLINVIGNATKFTETGSIAIATEIENSFSQSQVIITVTDTGVGIDPAQQHKLFRPFVMADNANTRKFEGTGLGLAISRNLIELMGGTITLESAGINQGTTIAIALPLIDISLLSTSAHQEVSEHRSANQIKEIEEISSQENIFPSPKGIIDVEKSEHRLPSMVTSQEIGIWREVRDTSGTDTLRTTRRQTSEFLPHSANSPSLKS</sequence>
<dbReference type="InterPro" id="IPR036890">
    <property type="entry name" value="HATPase_C_sf"/>
</dbReference>
<dbReference type="Pfam" id="PF00672">
    <property type="entry name" value="HAMP"/>
    <property type="match status" value="1"/>
</dbReference>
<dbReference type="Pfam" id="PF02518">
    <property type="entry name" value="HATPase_c"/>
    <property type="match status" value="1"/>
</dbReference>
<dbReference type="Gene3D" id="1.10.287.130">
    <property type="match status" value="1"/>
</dbReference>
<keyword evidence="14" id="KW-1185">Reference proteome</keyword>
<keyword evidence="6" id="KW-0808">Transferase</keyword>
<feature type="domain" description="HAMP" evidence="12">
    <location>
        <begin position="321"/>
        <end position="374"/>
    </location>
</feature>
<dbReference type="SMART" id="SM00387">
    <property type="entry name" value="HATPase_c"/>
    <property type="match status" value="1"/>
</dbReference>
<keyword evidence="5" id="KW-0597">Phosphoprotein</keyword>
<accession>A0A846HHX8</accession>
<dbReference type="CDD" id="cd16922">
    <property type="entry name" value="HATPase_EvgS-ArcB-TorS-like"/>
    <property type="match status" value="1"/>
</dbReference>
<evidence type="ECO:0000313" key="13">
    <source>
        <dbReference type="EMBL" id="NEU76942.1"/>
    </source>
</evidence>
<dbReference type="SUPFAM" id="SSF55874">
    <property type="entry name" value="ATPase domain of HSP90 chaperone/DNA topoisomerase II/histidine kinase"/>
    <property type="match status" value="1"/>
</dbReference>
<dbReference type="PANTHER" id="PTHR43047">
    <property type="entry name" value="TWO-COMPONENT HISTIDINE PROTEIN KINASE"/>
    <property type="match status" value="1"/>
</dbReference>
<comment type="subcellular location">
    <subcellularLocation>
        <location evidence="2">Membrane</location>
    </subcellularLocation>
</comment>
<dbReference type="InterPro" id="IPR003661">
    <property type="entry name" value="HisK_dim/P_dom"/>
</dbReference>
<reference evidence="13 14" key="1">
    <citation type="journal article" date="2015" name="Genome Announc.">
        <title>Draft Genome Sequence of Cyanobacterium Hassallia byssoidea Strain VB512170, Isolated from Monuments in India.</title>
        <authorList>
            <person name="Singh D."/>
            <person name="Chandrababunaidu M.M."/>
            <person name="Panda A."/>
            <person name="Sen D."/>
            <person name="Bhattacharyya S."/>
            <person name="Adhikary S.P."/>
            <person name="Tripathy S."/>
        </authorList>
    </citation>
    <scope>NUCLEOTIDE SEQUENCE [LARGE SCALE GENOMIC DNA]</scope>
    <source>
        <strain evidence="13 14">VB512170</strain>
    </source>
</reference>
<dbReference type="EC" id="2.7.13.3" evidence="4"/>